<keyword evidence="15" id="KW-1185">Reference proteome</keyword>
<evidence type="ECO:0000256" key="6">
    <source>
        <dbReference type="ARBA" id="ARBA00022741"/>
    </source>
</evidence>
<evidence type="ECO:0000256" key="8">
    <source>
        <dbReference type="ARBA" id="ARBA00022842"/>
    </source>
</evidence>
<evidence type="ECO:0000256" key="5">
    <source>
        <dbReference type="ARBA" id="ARBA00022694"/>
    </source>
</evidence>
<dbReference type="OrthoDB" id="9776390at2"/>
<dbReference type="GO" id="GO:0052381">
    <property type="term" value="F:tRNA dimethylallyltransferase activity"/>
    <property type="evidence" value="ECO:0007669"/>
    <property type="project" value="UniProtKB-UniRule"/>
</dbReference>
<evidence type="ECO:0000313" key="14">
    <source>
        <dbReference type="EMBL" id="KGT94386.1"/>
    </source>
</evidence>
<sequence length="316" mass="35288">MSETSKAGRPKAIFLMGPTASGKTALAMALRQQLPVELISVDSALIYRGMDIGTAKPSAEELALAPHRLLNIRDPAETYSAAEFRRDALAEMAEITESGRIPLLVGGTMLYYKALLEGLSPLPPADPEVRQRIEQQASERGWDALHRQLCELDPVAGNRIHPNDPQRLSRALEVFFISGKTLTELTKTSGEALPYDVLQFAIAPQHREVIHQRIELRFHQMLASGFEAEARALYARGDLHTDLPSIRCVGYRQMWSFLAGEIDYDDMVYRGICATRQLAKRQITWLRGWKDVHWLDSEQPDAACDTLLQVLSAKPG</sequence>
<dbReference type="FunFam" id="1.10.20.140:FF:000001">
    <property type="entry name" value="tRNA dimethylallyltransferase"/>
    <property type="match status" value="1"/>
</dbReference>
<dbReference type="Proteomes" id="UP000030351">
    <property type="component" value="Unassembled WGS sequence"/>
</dbReference>
<feature type="binding site" evidence="10">
    <location>
        <begin position="17"/>
        <end position="24"/>
    </location>
    <ligand>
        <name>ATP</name>
        <dbReference type="ChEBI" id="CHEBI:30616"/>
    </ligand>
</feature>
<dbReference type="InterPro" id="IPR018022">
    <property type="entry name" value="IPT"/>
</dbReference>
<feature type="region of interest" description="Interaction with substrate tRNA" evidence="10">
    <location>
        <begin position="247"/>
        <end position="252"/>
    </location>
</feature>
<evidence type="ECO:0000256" key="13">
    <source>
        <dbReference type="RuleBase" id="RU003785"/>
    </source>
</evidence>
<keyword evidence="7 10" id="KW-0067">ATP-binding</keyword>
<evidence type="ECO:0000256" key="1">
    <source>
        <dbReference type="ARBA" id="ARBA00001946"/>
    </source>
</evidence>
<keyword evidence="8 10" id="KW-0460">Magnesium</keyword>
<comment type="subunit">
    <text evidence="10">Monomer.</text>
</comment>
<proteinExistence type="inferred from homology"/>
<dbReference type="InterPro" id="IPR027417">
    <property type="entry name" value="P-loop_NTPase"/>
</dbReference>
<feature type="site" description="Interaction with substrate tRNA" evidence="10">
    <location>
        <position position="130"/>
    </location>
</feature>
<comment type="cofactor">
    <cofactor evidence="1 10">
        <name>Mg(2+)</name>
        <dbReference type="ChEBI" id="CHEBI:18420"/>
    </cofactor>
</comment>
<feature type="region of interest" description="Interaction with substrate tRNA" evidence="10">
    <location>
        <begin position="166"/>
        <end position="170"/>
    </location>
</feature>
<dbReference type="InterPro" id="IPR039657">
    <property type="entry name" value="Dimethylallyltransferase"/>
</dbReference>
<dbReference type="RefSeq" id="WP_034891447.1">
    <property type="nucleotide sequence ID" value="NZ_JRUQ01000028.1"/>
</dbReference>
<organism evidence="14 15">
    <name type="scientific">Erwinia typographi</name>
    <dbReference type="NCBI Taxonomy" id="371042"/>
    <lineage>
        <taxon>Bacteria</taxon>
        <taxon>Pseudomonadati</taxon>
        <taxon>Pseudomonadota</taxon>
        <taxon>Gammaproteobacteria</taxon>
        <taxon>Enterobacterales</taxon>
        <taxon>Erwiniaceae</taxon>
        <taxon>Erwinia</taxon>
    </lineage>
</organism>
<accession>A0A0A3Z9R5</accession>
<dbReference type="Gene3D" id="1.10.20.140">
    <property type="match status" value="1"/>
</dbReference>
<feature type="site" description="Interaction with substrate tRNA" evidence="10">
    <location>
        <position position="108"/>
    </location>
</feature>
<dbReference type="EMBL" id="JRUQ01000028">
    <property type="protein sequence ID" value="KGT94386.1"/>
    <property type="molecule type" value="Genomic_DNA"/>
</dbReference>
<evidence type="ECO:0000256" key="4">
    <source>
        <dbReference type="ARBA" id="ARBA00022679"/>
    </source>
</evidence>
<feature type="region of interest" description="Interaction with substrate tRNA" evidence="10">
    <location>
        <begin position="42"/>
        <end position="45"/>
    </location>
</feature>
<keyword evidence="6 10" id="KW-0547">Nucleotide-binding</keyword>
<feature type="region of interest" description="Interaction with substrate tRNA" evidence="10">
    <location>
        <begin position="280"/>
        <end position="287"/>
    </location>
</feature>
<comment type="caution">
    <text evidence="14">The sequence shown here is derived from an EMBL/GenBank/DDBJ whole genome shotgun (WGS) entry which is preliminary data.</text>
</comment>
<dbReference type="HAMAP" id="MF_00185">
    <property type="entry name" value="IPP_trans"/>
    <property type="match status" value="1"/>
</dbReference>
<dbReference type="PANTHER" id="PTHR11088:SF60">
    <property type="entry name" value="TRNA DIMETHYLALLYLTRANSFERASE"/>
    <property type="match status" value="1"/>
</dbReference>
<evidence type="ECO:0000256" key="9">
    <source>
        <dbReference type="ARBA" id="ARBA00049563"/>
    </source>
</evidence>
<feature type="binding site" evidence="10">
    <location>
        <begin position="19"/>
        <end position="24"/>
    </location>
    <ligand>
        <name>substrate</name>
    </ligand>
</feature>
<dbReference type="eggNOG" id="COG0324">
    <property type="taxonomic scope" value="Bacteria"/>
</dbReference>
<comment type="function">
    <text evidence="2 10 12">Catalyzes the transfer of a dimethylallyl group onto the adenine at position 37 in tRNAs that read codons beginning with uridine, leading to the formation of N6-(dimethylallyl)adenosine (i(6)A).</text>
</comment>
<dbReference type="EC" id="2.5.1.75" evidence="10"/>
<evidence type="ECO:0000256" key="3">
    <source>
        <dbReference type="ARBA" id="ARBA00005842"/>
    </source>
</evidence>
<gene>
    <name evidence="10 14" type="primary">miaA</name>
    <name evidence="14" type="ORF">NG99_09545</name>
</gene>
<keyword evidence="4 10" id="KW-0808">Transferase</keyword>
<dbReference type="NCBIfam" id="TIGR00174">
    <property type="entry name" value="miaA"/>
    <property type="match status" value="1"/>
</dbReference>
<name>A0A0A3Z9R5_9GAMM</name>
<evidence type="ECO:0000313" key="15">
    <source>
        <dbReference type="Proteomes" id="UP000030351"/>
    </source>
</evidence>
<evidence type="ECO:0000256" key="12">
    <source>
        <dbReference type="RuleBase" id="RU003784"/>
    </source>
</evidence>
<comment type="similarity">
    <text evidence="3 10 13">Belongs to the IPP transferase family.</text>
</comment>
<dbReference type="STRING" id="371042.NG99_09545"/>
<dbReference type="GO" id="GO:0006400">
    <property type="term" value="P:tRNA modification"/>
    <property type="evidence" value="ECO:0007669"/>
    <property type="project" value="TreeGrafter"/>
</dbReference>
<evidence type="ECO:0000256" key="2">
    <source>
        <dbReference type="ARBA" id="ARBA00003213"/>
    </source>
</evidence>
<reference evidence="14 15" key="1">
    <citation type="submission" date="2014-10" db="EMBL/GenBank/DDBJ databases">
        <title>Genome sequence of Erwinia typographi M043b.</title>
        <authorList>
            <person name="Chan K.-G."/>
            <person name="Tan W.-S."/>
        </authorList>
    </citation>
    <scope>NUCLEOTIDE SEQUENCE [LARGE SCALE GENOMIC DNA]</scope>
    <source>
        <strain evidence="14 15">M043b</strain>
    </source>
</reference>
<evidence type="ECO:0000256" key="7">
    <source>
        <dbReference type="ARBA" id="ARBA00022840"/>
    </source>
</evidence>
<protein>
    <recommendedName>
        <fullName evidence="10">tRNA dimethylallyltransferase</fullName>
        <ecNumber evidence="10">2.5.1.75</ecNumber>
    </recommendedName>
    <alternativeName>
        <fullName evidence="10">Dimethylallyl diphosphate:tRNA dimethylallyltransferase</fullName>
        <shortName evidence="10">DMAPP:tRNA dimethylallyltransferase</shortName>
        <shortName evidence="10">DMATase</shortName>
    </alternativeName>
    <alternativeName>
        <fullName evidence="10">Isopentenyl-diphosphate:tRNA isopentenyltransferase</fullName>
        <shortName evidence="10">IPP transferase</shortName>
        <shortName evidence="10">IPPT</shortName>
        <shortName evidence="10">IPTase</shortName>
    </alternativeName>
</protein>
<keyword evidence="5 10" id="KW-0819">tRNA processing</keyword>
<dbReference type="GO" id="GO:0005524">
    <property type="term" value="F:ATP binding"/>
    <property type="evidence" value="ECO:0007669"/>
    <property type="project" value="UniProtKB-UniRule"/>
</dbReference>
<evidence type="ECO:0000256" key="10">
    <source>
        <dbReference type="HAMAP-Rule" id="MF_00185"/>
    </source>
</evidence>
<dbReference type="AlphaFoldDB" id="A0A0A3Z9R5"/>
<evidence type="ECO:0000256" key="11">
    <source>
        <dbReference type="RuleBase" id="RU003783"/>
    </source>
</evidence>
<comment type="catalytic activity">
    <reaction evidence="9 10 11">
        <text>adenosine(37) in tRNA + dimethylallyl diphosphate = N(6)-dimethylallyladenosine(37) in tRNA + diphosphate</text>
        <dbReference type="Rhea" id="RHEA:26482"/>
        <dbReference type="Rhea" id="RHEA-COMP:10162"/>
        <dbReference type="Rhea" id="RHEA-COMP:10375"/>
        <dbReference type="ChEBI" id="CHEBI:33019"/>
        <dbReference type="ChEBI" id="CHEBI:57623"/>
        <dbReference type="ChEBI" id="CHEBI:74411"/>
        <dbReference type="ChEBI" id="CHEBI:74415"/>
        <dbReference type="EC" id="2.5.1.75"/>
    </reaction>
</comment>
<dbReference type="Gene3D" id="3.40.50.300">
    <property type="entry name" value="P-loop containing nucleotide triphosphate hydrolases"/>
    <property type="match status" value="1"/>
</dbReference>
<dbReference type="PANTHER" id="PTHR11088">
    <property type="entry name" value="TRNA DIMETHYLALLYLTRANSFERASE"/>
    <property type="match status" value="1"/>
</dbReference>
<dbReference type="Pfam" id="PF01715">
    <property type="entry name" value="IPPT"/>
    <property type="match status" value="1"/>
</dbReference>
<dbReference type="SUPFAM" id="SSF52540">
    <property type="entry name" value="P-loop containing nucleoside triphosphate hydrolases"/>
    <property type="match status" value="1"/>
</dbReference>